<organism evidence="1 2">
    <name type="scientific">Marivita lacus</name>
    <dbReference type="NCBI Taxonomy" id="1323742"/>
    <lineage>
        <taxon>Bacteria</taxon>
        <taxon>Pseudomonadati</taxon>
        <taxon>Pseudomonadota</taxon>
        <taxon>Alphaproteobacteria</taxon>
        <taxon>Rhodobacterales</taxon>
        <taxon>Roseobacteraceae</taxon>
        <taxon>Marivita</taxon>
    </lineage>
</organism>
<protein>
    <submittedName>
        <fullName evidence="1">Uncharacterized protein</fullName>
    </submittedName>
</protein>
<dbReference type="RefSeq" id="WP_188484132.1">
    <property type="nucleotide sequence ID" value="NZ_BMFC01000020.1"/>
</dbReference>
<name>A0ABQ1LFD5_9RHOB</name>
<accession>A0ABQ1LFD5</accession>
<proteinExistence type="predicted"/>
<reference evidence="2" key="1">
    <citation type="journal article" date="2019" name="Int. J. Syst. Evol. Microbiol.">
        <title>The Global Catalogue of Microorganisms (GCM) 10K type strain sequencing project: providing services to taxonomists for standard genome sequencing and annotation.</title>
        <authorList>
            <consortium name="The Broad Institute Genomics Platform"/>
            <consortium name="The Broad Institute Genome Sequencing Center for Infectious Disease"/>
            <person name="Wu L."/>
            <person name="Ma J."/>
        </authorList>
    </citation>
    <scope>NUCLEOTIDE SEQUENCE [LARGE SCALE GENOMIC DNA]</scope>
    <source>
        <strain evidence="2">CGMCC 1.12478</strain>
    </source>
</reference>
<comment type="caution">
    <text evidence="1">The sequence shown here is derived from an EMBL/GenBank/DDBJ whole genome shotgun (WGS) entry which is preliminary data.</text>
</comment>
<evidence type="ECO:0000313" key="2">
    <source>
        <dbReference type="Proteomes" id="UP000645462"/>
    </source>
</evidence>
<sequence length="199" mass="22222">MALPPRVFFTLYEVSARWGCTIADIAGWAHTGRFRIVTGIAAVLCGEEIIAGMVVLSPMELLPLFRRCGTGPSESVMRRIQPADRQDWLLITEPPAGVLVAVADMMILAEEVHAFEEENDMVRRVATGPGASTPYDWEGMNVALILRIHNDGFPATQAELVAEMQEWFADQTDGRKMPDSRSIRRRITPIWQALQREDA</sequence>
<evidence type="ECO:0000313" key="1">
    <source>
        <dbReference type="EMBL" id="GGC21505.1"/>
    </source>
</evidence>
<keyword evidence="2" id="KW-1185">Reference proteome</keyword>
<gene>
    <name evidence="1" type="ORF">GCM10011363_42710</name>
</gene>
<dbReference type="EMBL" id="BMFC01000020">
    <property type="protein sequence ID" value="GGC21505.1"/>
    <property type="molecule type" value="Genomic_DNA"/>
</dbReference>
<dbReference type="Proteomes" id="UP000645462">
    <property type="component" value="Unassembled WGS sequence"/>
</dbReference>